<keyword evidence="4" id="KW-1133">Transmembrane helix</keyword>
<feature type="domain" description="Fibronectin type-III" evidence="7">
    <location>
        <begin position="531"/>
        <end position="625"/>
    </location>
</feature>
<feature type="compositionally biased region" description="Basic and acidic residues" evidence="3">
    <location>
        <begin position="899"/>
        <end position="910"/>
    </location>
</feature>
<evidence type="ECO:0000256" key="3">
    <source>
        <dbReference type="SAM" id="MobiDB-lite"/>
    </source>
</evidence>
<dbReference type="SMART" id="SM00060">
    <property type="entry name" value="FN3"/>
    <property type="match status" value="2"/>
</dbReference>
<feature type="domain" description="Fibronectin type-III" evidence="7">
    <location>
        <begin position="412"/>
        <end position="503"/>
    </location>
</feature>
<dbReference type="Proteomes" id="UP000271974">
    <property type="component" value="Unassembled WGS sequence"/>
</dbReference>
<dbReference type="PANTHER" id="PTHR44170:SF6">
    <property type="entry name" value="CONTACTIN"/>
    <property type="match status" value="1"/>
</dbReference>
<feature type="region of interest" description="Disordered" evidence="3">
    <location>
        <begin position="934"/>
        <end position="1284"/>
    </location>
</feature>
<dbReference type="InterPro" id="IPR003598">
    <property type="entry name" value="Ig_sub2"/>
</dbReference>
<evidence type="ECO:0000313" key="9">
    <source>
        <dbReference type="Proteomes" id="UP000271974"/>
    </source>
</evidence>
<comment type="caution">
    <text evidence="8">The sequence shown here is derived from an EMBL/GenBank/DDBJ whole genome shotgun (WGS) entry which is preliminary data.</text>
</comment>
<proteinExistence type="predicted"/>
<feature type="domain" description="Ig-like" evidence="6">
    <location>
        <begin position="198"/>
        <end position="287"/>
    </location>
</feature>
<feature type="region of interest" description="Disordered" evidence="3">
    <location>
        <begin position="723"/>
        <end position="770"/>
    </location>
</feature>
<dbReference type="SMART" id="SM00409">
    <property type="entry name" value="IG"/>
    <property type="match status" value="2"/>
</dbReference>
<feature type="chain" id="PRO_5019065085" evidence="5">
    <location>
        <begin position="35"/>
        <end position="1284"/>
    </location>
</feature>
<dbReference type="PROSITE" id="PS50853">
    <property type="entry name" value="FN3"/>
    <property type="match status" value="2"/>
</dbReference>
<feature type="region of interest" description="Disordered" evidence="3">
    <location>
        <begin position="796"/>
        <end position="917"/>
    </location>
</feature>
<name>A0A433TTM8_ELYCH</name>
<feature type="transmembrane region" description="Helical" evidence="4">
    <location>
        <begin position="668"/>
        <end position="685"/>
    </location>
</feature>
<feature type="signal peptide" evidence="5">
    <location>
        <begin position="1"/>
        <end position="34"/>
    </location>
</feature>
<keyword evidence="4" id="KW-0472">Membrane</keyword>
<dbReference type="Pfam" id="PF00041">
    <property type="entry name" value="fn3"/>
    <property type="match status" value="1"/>
</dbReference>
<feature type="compositionally biased region" description="Low complexity" evidence="3">
    <location>
        <begin position="1039"/>
        <end position="1052"/>
    </location>
</feature>
<dbReference type="InterPro" id="IPR007110">
    <property type="entry name" value="Ig-like_dom"/>
</dbReference>
<dbReference type="GO" id="GO:0098609">
    <property type="term" value="P:cell-cell adhesion"/>
    <property type="evidence" value="ECO:0007669"/>
    <property type="project" value="TreeGrafter"/>
</dbReference>
<dbReference type="SUPFAM" id="SSF49265">
    <property type="entry name" value="Fibronectin type III"/>
    <property type="match status" value="1"/>
</dbReference>
<feature type="compositionally biased region" description="Polar residues" evidence="3">
    <location>
        <begin position="1068"/>
        <end position="1104"/>
    </location>
</feature>
<evidence type="ECO:0000256" key="2">
    <source>
        <dbReference type="ARBA" id="ARBA00023157"/>
    </source>
</evidence>
<dbReference type="PANTHER" id="PTHR44170">
    <property type="entry name" value="PROTEIN SIDEKICK"/>
    <property type="match status" value="1"/>
</dbReference>
<dbReference type="STRING" id="188477.A0A433TTM8"/>
<gene>
    <name evidence="8" type="ORF">EGW08_007316</name>
</gene>
<keyword evidence="5" id="KW-0732">Signal</keyword>
<dbReference type="OrthoDB" id="6148654at2759"/>
<feature type="compositionally biased region" description="Basic residues" evidence="3">
    <location>
        <begin position="738"/>
        <end position="760"/>
    </location>
</feature>
<dbReference type="InterPro" id="IPR003961">
    <property type="entry name" value="FN3_dom"/>
</dbReference>
<keyword evidence="4" id="KW-0812">Transmembrane</keyword>
<feature type="compositionally biased region" description="Basic and acidic residues" evidence="3">
    <location>
        <begin position="963"/>
        <end position="977"/>
    </location>
</feature>
<dbReference type="EMBL" id="RQTK01000189">
    <property type="protein sequence ID" value="RUS84906.1"/>
    <property type="molecule type" value="Genomic_DNA"/>
</dbReference>
<feature type="compositionally biased region" description="Basic and acidic residues" evidence="3">
    <location>
        <begin position="820"/>
        <end position="844"/>
    </location>
</feature>
<keyword evidence="9" id="KW-1185">Reference proteome</keyword>
<feature type="compositionally biased region" description="Pro residues" evidence="3">
    <location>
        <begin position="1227"/>
        <end position="1238"/>
    </location>
</feature>
<organism evidence="8 9">
    <name type="scientific">Elysia chlorotica</name>
    <name type="common">Eastern emerald elysia</name>
    <name type="synonym">Sea slug</name>
    <dbReference type="NCBI Taxonomy" id="188477"/>
    <lineage>
        <taxon>Eukaryota</taxon>
        <taxon>Metazoa</taxon>
        <taxon>Spiralia</taxon>
        <taxon>Lophotrochozoa</taxon>
        <taxon>Mollusca</taxon>
        <taxon>Gastropoda</taxon>
        <taxon>Heterobranchia</taxon>
        <taxon>Euthyneura</taxon>
        <taxon>Panpulmonata</taxon>
        <taxon>Sacoglossa</taxon>
        <taxon>Placobranchoidea</taxon>
        <taxon>Plakobranchidae</taxon>
        <taxon>Elysia</taxon>
    </lineage>
</organism>
<dbReference type="PROSITE" id="PS50835">
    <property type="entry name" value="IG_LIKE"/>
    <property type="match status" value="3"/>
</dbReference>
<evidence type="ECO:0000256" key="1">
    <source>
        <dbReference type="ARBA" id="ARBA00022737"/>
    </source>
</evidence>
<evidence type="ECO:0000256" key="4">
    <source>
        <dbReference type="SAM" id="Phobius"/>
    </source>
</evidence>
<feature type="domain" description="Ig-like" evidence="6">
    <location>
        <begin position="50"/>
        <end position="189"/>
    </location>
</feature>
<evidence type="ECO:0000259" key="6">
    <source>
        <dbReference type="PROSITE" id="PS50835"/>
    </source>
</evidence>
<keyword evidence="1" id="KW-0677">Repeat</keyword>
<evidence type="ECO:0000259" key="7">
    <source>
        <dbReference type="PROSITE" id="PS50853"/>
    </source>
</evidence>
<evidence type="ECO:0000256" key="5">
    <source>
        <dbReference type="SAM" id="SignalP"/>
    </source>
</evidence>
<dbReference type="InterPro" id="IPR036179">
    <property type="entry name" value="Ig-like_dom_sf"/>
</dbReference>
<feature type="domain" description="Ig-like" evidence="6">
    <location>
        <begin position="292"/>
        <end position="375"/>
    </location>
</feature>
<dbReference type="CDD" id="cd00063">
    <property type="entry name" value="FN3"/>
    <property type="match status" value="1"/>
</dbReference>
<feature type="transmembrane region" description="Helical" evidence="4">
    <location>
        <begin position="632"/>
        <end position="656"/>
    </location>
</feature>
<feature type="compositionally biased region" description="Basic and acidic residues" evidence="3">
    <location>
        <begin position="797"/>
        <end position="809"/>
    </location>
</feature>
<dbReference type="Pfam" id="PF13927">
    <property type="entry name" value="Ig_3"/>
    <property type="match status" value="2"/>
</dbReference>
<dbReference type="Gene3D" id="2.60.40.10">
    <property type="entry name" value="Immunoglobulins"/>
    <property type="match status" value="5"/>
</dbReference>
<keyword evidence="2" id="KW-1015">Disulfide bond</keyword>
<accession>A0A433TTM8</accession>
<protein>
    <submittedName>
        <fullName evidence="8">Uncharacterized protein</fullName>
    </submittedName>
</protein>
<dbReference type="InterPro" id="IPR013783">
    <property type="entry name" value="Ig-like_fold"/>
</dbReference>
<dbReference type="SUPFAM" id="SSF48726">
    <property type="entry name" value="Immunoglobulin"/>
    <property type="match status" value="3"/>
</dbReference>
<sequence length="1284" mass="143402">MACCRLKLLLWRILQLMAVLMMLLLLLMVDEVESQVDAVSVSPFVNQGSPHISDKPRNQTAYNGARVSLTCEAQAFPQNVHYSWFRGDLDLETTNAYRTNRYTISQNGQLVIKSYLTLPYLTLSYLTLPYLILSHIFIPCVSPGSARTDSWISQNGQLVIKPLFKQDHGWYRCRATNSMGFDEATAFVDVLFILPPPPFFHHFMSRDTPLPSGYTGQLDCPADANPPINNVKWQKNQDLLASRGRFDILRNGTLLVTDHLVRLRPVMSTCAYNELGAGVQSPRIHVQVKDPPFFVASPDVLYVRNVGDTVRIPCEATGLPRVDIQWIKVGGTLDRTSGRVSISNSYLEISNLIKEDHGRYECRAINNIATVVKVTNLRIDSHAPFNLTVIPGTFNVTVTWEPAHDGGTTPHAPFNLTVIPGTFNVTVTWEPAHDGGTAQQYTLWFRRRNQLSWNHMKVSPPSATHNRLYSLQPETEYEFRVVSTNALGNSSFSETVTQRTLGFDPDTVNSLPTHANGTPYYPHVMQNIGIPPTPPQNLTARIRGKQIELRWDSPIHSPVQFFTFQIEYLRNMRWVRLDKVIEGEAARGAVFNIMGSGTYQLRLLACGTLACSDGSNIVTVTVPDDDLVLSEALVGGIVGGVLFLLVAILLALLAIFHSRKKDRKSKAKKYKILSLLLACLSVAASERTAQWDRWAQHHGGGDVVTSLSNTDSIFFTPQSRDVHDRQHLQQLQQQQHQHDHHHPHHHQQDHHHQFQHHRHEHQQLQQQQERDNPHFYHYSQQQQQQRPKFVVTAAAGRNEDGPGDVRDIADFAGGAKGGNRNREPPDKNFSADREAWAFDSDQHRPLGLVPFSEERRSKKKSKKNKKTELPSGNSYVSARVNGPESYYPAGGNASASYRRAGDRNSNRHESSFQSDLSQAGSFISRPFNGEMCLRPDLAPKLDNDSSGNDRLLGNRNAYDEQEIPPHNHDSYPMDGDRAGGGALGNRPELAQGERPGDFNGNTSRDHLPSSQIPPYGQRPPWQYNNNSFNDSREEKIWPQQQKMSQSSSSLMSRPPHHTSGHSIEPQFSHGSQNHNHRQPFQQSALDSTGGQANSNNYVPSLTDSRQARSGLHNSSDNHSRTQQDQGYEPNDDTEDNVFWSPPNPSGTSGTSGRLTNPRHDHPGLPRHSSMKPGHKMTYLTDDGDFPQTGGPDIDNPSRSSEPAGLFGLQDISSVLEPESEQPSQVVLPPPNFETPTPSPSSRGGGFSRTHSETNTGRDSQDSQDSQDTQEKTATTALSEMETPL</sequence>
<dbReference type="InterPro" id="IPR036116">
    <property type="entry name" value="FN3_sf"/>
</dbReference>
<dbReference type="SMART" id="SM00408">
    <property type="entry name" value="IGc2"/>
    <property type="match status" value="2"/>
</dbReference>
<evidence type="ECO:0000313" key="8">
    <source>
        <dbReference type="EMBL" id="RUS84906.1"/>
    </source>
</evidence>
<dbReference type="InterPro" id="IPR003599">
    <property type="entry name" value="Ig_sub"/>
</dbReference>
<reference evidence="8 9" key="1">
    <citation type="submission" date="2019-01" db="EMBL/GenBank/DDBJ databases">
        <title>A draft genome assembly of the solar-powered sea slug Elysia chlorotica.</title>
        <authorList>
            <person name="Cai H."/>
            <person name="Li Q."/>
            <person name="Fang X."/>
            <person name="Li J."/>
            <person name="Curtis N.E."/>
            <person name="Altenburger A."/>
            <person name="Shibata T."/>
            <person name="Feng M."/>
            <person name="Maeda T."/>
            <person name="Schwartz J.A."/>
            <person name="Shigenobu S."/>
            <person name="Lundholm N."/>
            <person name="Nishiyama T."/>
            <person name="Yang H."/>
            <person name="Hasebe M."/>
            <person name="Li S."/>
            <person name="Pierce S.K."/>
            <person name="Wang J."/>
        </authorList>
    </citation>
    <scope>NUCLEOTIDE SEQUENCE [LARGE SCALE GENOMIC DNA]</scope>
    <source>
        <strain evidence="8">EC2010</strain>
        <tissue evidence="8">Whole organism of an adult</tissue>
    </source>
</reference>
<dbReference type="GO" id="GO:0016020">
    <property type="term" value="C:membrane"/>
    <property type="evidence" value="ECO:0007669"/>
    <property type="project" value="UniProtKB-SubCell"/>
</dbReference>